<gene>
    <name evidence="3" type="ORF">ENS56_11060</name>
</gene>
<accession>A0A832G7N8</accession>
<dbReference type="GO" id="GO:0005524">
    <property type="term" value="F:ATP binding"/>
    <property type="evidence" value="ECO:0007669"/>
    <property type="project" value="UniProtKB-KW"/>
</dbReference>
<dbReference type="GO" id="GO:0004674">
    <property type="term" value="F:protein serine/threonine kinase activity"/>
    <property type="evidence" value="ECO:0007669"/>
    <property type="project" value="UniProtKB-KW"/>
</dbReference>
<dbReference type="InterPro" id="IPR050267">
    <property type="entry name" value="Anti-sigma-factor_SerPK"/>
</dbReference>
<keyword evidence="1" id="KW-0418">Kinase</keyword>
<dbReference type="EMBL" id="DSVI01000018">
    <property type="protein sequence ID" value="HGT48567.1"/>
    <property type="molecule type" value="Genomic_DNA"/>
</dbReference>
<dbReference type="PANTHER" id="PTHR35526">
    <property type="entry name" value="ANTI-SIGMA-F FACTOR RSBW-RELATED"/>
    <property type="match status" value="1"/>
</dbReference>
<dbReference type="Pfam" id="PF13581">
    <property type="entry name" value="HATPase_c_2"/>
    <property type="match status" value="1"/>
</dbReference>
<reference evidence="3" key="1">
    <citation type="journal article" date="2020" name="mSystems">
        <title>Genome- and Community-Level Interaction Insights into Carbon Utilization and Element Cycling Functions of Hydrothermarchaeota in Hydrothermal Sediment.</title>
        <authorList>
            <person name="Zhou Z."/>
            <person name="Liu Y."/>
            <person name="Xu W."/>
            <person name="Pan J."/>
            <person name="Luo Z.H."/>
            <person name="Li M."/>
        </authorList>
    </citation>
    <scope>NUCLEOTIDE SEQUENCE [LARGE SCALE GENOMIC DNA]</scope>
    <source>
        <strain evidence="3">SpSt-500</strain>
    </source>
</reference>
<evidence type="ECO:0000256" key="1">
    <source>
        <dbReference type="ARBA" id="ARBA00022527"/>
    </source>
</evidence>
<dbReference type="Gene3D" id="3.30.565.10">
    <property type="entry name" value="Histidine kinase-like ATPase, C-terminal domain"/>
    <property type="match status" value="1"/>
</dbReference>
<keyword evidence="1" id="KW-0723">Serine/threonine-protein kinase</keyword>
<sequence length="143" mass="16083">MKIKTDLPQSHYHLEIESDPRNLITVEEFVNYFAVDLGLDEEKINGLLLSVTEATTNAIKHGNKNDINKMVNIDVDVIGDYLLISVKDQGAGFNPAEIPDPTHPENLLKDSGRGVYLMRVYMDEVDFKVTPQGTETILKLKIK</sequence>
<dbReference type="SUPFAM" id="SSF55874">
    <property type="entry name" value="ATPase domain of HSP90 chaperone/DNA topoisomerase II/histidine kinase"/>
    <property type="match status" value="1"/>
</dbReference>
<dbReference type="PANTHER" id="PTHR35526:SF3">
    <property type="entry name" value="ANTI-SIGMA-F FACTOR RSBW"/>
    <property type="match status" value="1"/>
</dbReference>
<proteinExistence type="predicted"/>
<keyword evidence="3" id="KW-0547">Nucleotide-binding</keyword>
<feature type="domain" description="Histidine kinase/HSP90-like ATPase" evidence="2">
    <location>
        <begin position="16"/>
        <end position="138"/>
    </location>
</feature>
<dbReference type="InterPro" id="IPR003594">
    <property type="entry name" value="HATPase_dom"/>
</dbReference>
<organism evidence="3">
    <name type="scientific">Ignavibacterium album</name>
    <dbReference type="NCBI Taxonomy" id="591197"/>
    <lineage>
        <taxon>Bacteria</taxon>
        <taxon>Pseudomonadati</taxon>
        <taxon>Ignavibacteriota</taxon>
        <taxon>Ignavibacteria</taxon>
        <taxon>Ignavibacteriales</taxon>
        <taxon>Ignavibacteriaceae</taxon>
        <taxon>Ignavibacterium</taxon>
    </lineage>
</organism>
<evidence type="ECO:0000259" key="2">
    <source>
        <dbReference type="Pfam" id="PF13581"/>
    </source>
</evidence>
<evidence type="ECO:0000313" key="3">
    <source>
        <dbReference type="EMBL" id="HGT48567.1"/>
    </source>
</evidence>
<name>A0A832G7N8_9BACT</name>
<keyword evidence="3" id="KW-0067">ATP-binding</keyword>
<keyword evidence="1" id="KW-0808">Transferase</keyword>
<dbReference type="InterPro" id="IPR036890">
    <property type="entry name" value="HATPase_C_sf"/>
</dbReference>
<comment type="caution">
    <text evidence="3">The sequence shown here is derived from an EMBL/GenBank/DDBJ whole genome shotgun (WGS) entry which is preliminary data.</text>
</comment>
<dbReference type="AlphaFoldDB" id="A0A832G7N8"/>
<protein>
    <submittedName>
        <fullName evidence="3">ATP-binding protein</fullName>
    </submittedName>
</protein>
<dbReference type="CDD" id="cd16936">
    <property type="entry name" value="HATPase_RsbW-like"/>
    <property type="match status" value="1"/>
</dbReference>